<dbReference type="EMBL" id="MBQD01000024">
    <property type="protein sequence ID" value="OCL31943.1"/>
    <property type="molecule type" value="Genomic_DNA"/>
</dbReference>
<sequence length="220" mass="22951">MQSSARVPGWRRPAVIRAALGLVIVAVIVAGTRFYAPGTEPSSGAVSDENVVADPVSYAQSVYEADVVPAITDNAMELPELLDALAEDEASADEYGFRNGGSPYSFPVRVTGTIVEGSFGEAGLEVEGMPSDVTVGVQTGPAVTGTAIRDATGQITFEMFLNQIDFASVATELNNRVKENVLSVTDFEALLGDEVTVVGAFTHDDPGHVTITPISIEAGS</sequence>
<evidence type="ECO:0000313" key="2">
    <source>
        <dbReference type="Proteomes" id="UP000093501"/>
    </source>
</evidence>
<dbReference type="RefSeq" id="WP_068752292.1">
    <property type="nucleotide sequence ID" value="NZ_LR214441.1"/>
</dbReference>
<organism evidence="1 2">
    <name type="scientific">Tessaracoccus lapidicaptus</name>
    <dbReference type="NCBI Taxonomy" id="1427523"/>
    <lineage>
        <taxon>Bacteria</taxon>
        <taxon>Bacillati</taxon>
        <taxon>Actinomycetota</taxon>
        <taxon>Actinomycetes</taxon>
        <taxon>Propionibacteriales</taxon>
        <taxon>Propionibacteriaceae</taxon>
        <taxon>Tessaracoccus</taxon>
    </lineage>
</organism>
<dbReference type="SUPFAM" id="SSF141318">
    <property type="entry name" value="TM0957-like"/>
    <property type="match status" value="1"/>
</dbReference>
<dbReference type="PIRSF" id="PIRSF033535">
    <property type="entry name" value="UCP033535_plp"/>
    <property type="match status" value="1"/>
</dbReference>
<name>A0A1C0AIM1_9ACTN</name>
<keyword evidence="2" id="KW-1185">Reference proteome</keyword>
<reference evidence="2" key="1">
    <citation type="submission" date="2016-07" db="EMBL/GenBank/DDBJ databases">
        <authorList>
            <person name="Florea S."/>
            <person name="Webb J.S."/>
            <person name="Jaromczyk J."/>
            <person name="Schardl C.L."/>
        </authorList>
    </citation>
    <scope>NUCLEOTIDE SEQUENCE [LARGE SCALE GENOMIC DNA]</scope>
    <source>
        <strain evidence="2">IPBSL-7</strain>
    </source>
</reference>
<dbReference type="Gene3D" id="1.10.10.1260">
    <property type="entry name" value="Envelope glycoprotein gp160, DUF2291, helical domain"/>
    <property type="match status" value="1"/>
</dbReference>
<dbReference type="InterPro" id="IPR036215">
    <property type="entry name" value="TM0957-like_sf"/>
</dbReference>
<proteinExistence type="predicted"/>
<dbReference type="Proteomes" id="UP000093501">
    <property type="component" value="Unassembled WGS sequence"/>
</dbReference>
<dbReference type="AlphaFoldDB" id="A0A1C0AIM1"/>
<accession>A0A1C0AIM1</accession>
<gene>
    <name evidence="1" type="ORF">BCR15_07765</name>
</gene>
<evidence type="ECO:0000313" key="1">
    <source>
        <dbReference type="EMBL" id="OCL31943.1"/>
    </source>
</evidence>
<dbReference type="Gene3D" id="2.40.50.420">
    <property type="entry name" value="Envelope glycoprotein gp160, DUF2291, alpha/beta domain"/>
    <property type="match status" value="1"/>
</dbReference>
<dbReference type="InterPro" id="IPR014582">
    <property type="entry name" value="UCP033535_lipo"/>
</dbReference>
<protein>
    <submittedName>
        <fullName evidence="1">Uncharacterized protein</fullName>
    </submittedName>
</protein>
<comment type="caution">
    <text evidence="1">The sequence shown here is derived from an EMBL/GenBank/DDBJ whole genome shotgun (WGS) entry which is preliminary data.</text>
</comment>
<dbReference type="Pfam" id="PF10054">
    <property type="entry name" value="DUF2291"/>
    <property type="match status" value="1"/>
</dbReference>